<evidence type="ECO:0000313" key="3">
    <source>
        <dbReference type="Proteomes" id="UP000009273"/>
    </source>
</evidence>
<evidence type="ECO:0000313" key="2">
    <source>
        <dbReference type="EMBL" id="AEO93380.1"/>
    </source>
</evidence>
<proteinExistence type="predicted"/>
<organism evidence="2 3">
    <name type="scientific">Bacillus phage G</name>
    <dbReference type="NCBI Taxonomy" id="2884420"/>
    <lineage>
        <taxon>Viruses</taxon>
        <taxon>Duplodnaviria</taxon>
        <taxon>Heunggongvirae</taxon>
        <taxon>Uroviricota</taxon>
        <taxon>Caudoviricetes</taxon>
        <taxon>Donellivirus</taxon>
        <taxon>Donellivirus gee</taxon>
    </lineage>
</organism>
<dbReference type="OrthoDB" id="29361at10239"/>
<feature type="region of interest" description="Disordered" evidence="1">
    <location>
        <begin position="1"/>
        <end position="26"/>
    </location>
</feature>
<dbReference type="Gene3D" id="2.60.200.60">
    <property type="match status" value="1"/>
</dbReference>
<dbReference type="Pfam" id="PF05488">
    <property type="entry name" value="PAAR_motif"/>
    <property type="match status" value="1"/>
</dbReference>
<protein>
    <submittedName>
        <fullName evidence="2">Gp118</fullName>
    </submittedName>
</protein>
<reference evidence="2 3" key="1">
    <citation type="submission" date="2011-09" db="EMBL/GenBank/DDBJ databases">
        <authorList>
            <person name="Pope W.H."/>
            <person name="Pedulla M.L."/>
            <person name="Ford M.E."/>
            <person name="Peebles C.L."/>
            <person name="Hatfull G.H."/>
            <person name="Hendrix R.W."/>
        </authorList>
    </citation>
    <scope>NUCLEOTIDE SEQUENCE [LARGE SCALE GENOMIC DNA]</scope>
    <source>
        <strain evidence="2">G</strain>
    </source>
</reference>
<evidence type="ECO:0000256" key="1">
    <source>
        <dbReference type="SAM" id="MobiDB-lite"/>
    </source>
</evidence>
<dbReference type="Proteomes" id="UP000009273">
    <property type="component" value="Segment"/>
</dbReference>
<dbReference type="InterPro" id="IPR008727">
    <property type="entry name" value="PAAR_motif"/>
</dbReference>
<gene>
    <name evidence="2" type="primary">118</name>
    <name evidence="2" type="ORF">G_118</name>
</gene>
<dbReference type="EMBL" id="JN638751">
    <property type="protein sequence ID" value="AEO93380.1"/>
    <property type="molecule type" value="Genomic_DNA"/>
</dbReference>
<dbReference type="KEGG" id="vg:18563336"/>
<keyword evidence="3" id="KW-1185">Reference proteome</keyword>
<sequence length="95" mass="9832">MPGAVRLNDTCSGHDDFGSRPNNQASTDVFVNGRGAHRQGDSWAVHCNPVPSCHGGNAANGSPNVFVNGKPMCRIGDSVNCGSTMVNGSSNVFVN</sequence>
<name>G3MBI0_9CAUD</name>
<dbReference type="GeneID" id="18563336"/>
<accession>G3MBI0</accession>
<dbReference type="CDD" id="cd14737">
    <property type="entry name" value="PAAR_1"/>
    <property type="match status" value="1"/>
</dbReference>
<dbReference type="RefSeq" id="YP_009015421.1">
    <property type="nucleotide sequence ID" value="NC_023719.1"/>
</dbReference>